<comment type="caution">
    <text evidence="2">The sequence shown here is derived from an EMBL/GenBank/DDBJ whole genome shotgun (WGS) entry which is preliminary data.</text>
</comment>
<feature type="compositionally biased region" description="Polar residues" evidence="1">
    <location>
        <begin position="1"/>
        <end position="17"/>
    </location>
</feature>
<dbReference type="EMBL" id="SZYD01000017">
    <property type="protein sequence ID" value="KAD3067774.1"/>
    <property type="molecule type" value="Genomic_DNA"/>
</dbReference>
<dbReference type="Proteomes" id="UP000326396">
    <property type="component" value="Linkage Group LG7"/>
</dbReference>
<gene>
    <name evidence="2" type="ORF">E3N88_35654</name>
</gene>
<feature type="region of interest" description="Disordered" evidence="1">
    <location>
        <begin position="80"/>
        <end position="102"/>
    </location>
</feature>
<name>A0A5N6M1I3_9ASTR</name>
<evidence type="ECO:0000313" key="3">
    <source>
        <dbReference type="Proteomes" id="UP000326396"/>
    </source>
</evidence>
<accession>A0A5N6M1I3</accession>
<evidence type="ECO:0000256" key="1">
    <source>
        <dbReference type="SAM" id="MobiDB-lite"/>
    </source>
</evidence>
<dbReference type="AlphaFoldDB" id="A0A5N6M1I3"/>
<keyword evidence="3" id="KW-1185">Reference proteome</keyword>
<reference evidence="2 3" key="1">
    <citation type="submission" date="2019-05" db="EMBL/GenBank/DDBJ databases">
        <title>Mikania micrantha, genome provides insights into the molecular mechanism of rapid growth.</title>
        <authorList>
            <person name="Liu B."/>
        </authorList>
    </citation>
    <scope>NUCLEOTIDE SEQUENCE [LARGE SCALE GENOMIC DNA]</scope>
    <source>
        <strain evidence="2">NLD-2019</strain>
        <tissue evidence="2">Leaf</tissue>
    </source>
</reference>
<evidence type="ECO:0000313" key="2">
    <source>
        <dbReference type="EMBL" id="KAD3067774.1"/>
    </source>
</evidence>
<sequence length="102" mass="11224">MPNNKTPELHSSQNSGGDSPRSPRSYLGDRNPRLGFRGVMFTASMAAITVANESKDKKLHLDCPAKIQKLRFWADSILSSQPPTFKESPANGKRSATLIHET</sequence>
<organism evidence="2 3">
    <name type="scientific">Mikania micrantha</name>
    <name type="common">bitter vine</name>
    <dbReference type="NCBI Taxonomy" id="192012"/>
    <lineage>
        <taxon>Eukaryota</taxon>
        <taxon>Viridiplantae</taxon>
        <taxon>Streptophyta</taxon>
        <taxon>Embryophyta</taxon>
        <taxon>Tracheophyta</taxon>
        <taxon>Spermatophyta</taxon>
        <taxon>Magnoliopsida</taxon>
        <taxon>eudicotyledons</taxon>
        <taxon>Gunneridae</taxon>
        <taxon>Pentapetalae</taxon>
        <taxon>asterids</taxon>
        <taxon>campanulids</taxon>
        <taxon>Asterales</taxon>
        <taxon>Asteraceae</taxon>
        <taxon>Asteroideae</taxon>
        <taxon>Heliantheae alliance</taxon>
        <taxon>Eupatorieae</taxon>
        <taxon>Mikania</taxon>
    </lineage>
</organism>
<protein>
    <submittedName>
        <fullName evidence="2">Uncharacterized protein</fullName>
    </submittedName>
</protein>
<proteinExistence type="predicted"/>
<feature type="region of interest" description="Disordered" evidence="1">
    <location>
        <begin position="1"/>
        <end position="31"/>
    </location>
</feature>